<gene>
    <name evidence="1" type="ORF">DLL80_23845</name>
</gene>
<protein>
    <submittedName>
        <fullName evidence="1">Uncharacterized protein</fullName>
    </submittedName>
</protein>
<proteinExistence type="predicted"/>
<organism evidence="1">
    <name type="scientific">Salmonella newport</name>
    <dbReference type="NCBI Taxonomy" id="108619"/>
    <lineage>
        <taxon>Bacteria</taxon>
        <taxon>Pseudomonadati</taxon>
        <taxon>Pseudomonadota</taxon>
        <taxon>Gammaproteobacteria</taxon>
        <taxon>Enterobacterales</taxon>
        <taxon>Enterobacteriaceae</taxon>
        <taxon>Salmonella</taxon>
    </lineage>
</organism>
<dbReference type="EMBL" id="AAHDHY010000035">
    <property type="protein sequence ID" value="EBU8272204.1"/>
    <property type="molecule type" value="Genomic_DNA"/>
</dbReference>
<sequence>MTKKHYSIMGFMIALSAFVGWEVRPVDVARFAQDELTIIQKNLDKSCVYAIHENTLLALCPNKSLINQ</sequence>
<accession>A0A5V6RMI2</accession>
<evidence type="ECO:0000313" key="1">
    <source>
        <dbReference type="EMBL" id="EBU8272204.1"/>
    </source>
</evidence>
<comment type="caution">
    <text evidence="1">The sequence shown here is derived from an EMBL/GenBank/DDBJ whole genome shotgun (WGS) entry which is preliminary data.</text>
</comment>
<name>A0A5V6RMI2_SALNE</name>
<reference evidence="1" key="1">
    <citation type="submission" date="2018-05" db="EMBL/GenBank/DDBJ databases">
        <authorList>
            <person name="Ashton P.M."/>
            <person name="Dallman T."/>
            <person name="Nair S."/>
            <person name="De Pinna E."/>
            <person name="Peters T."/>
            <person name="Grant K."/>
        </authorList>
    </citation>
    <scope>NUCLEOTIDE SEQUENCE</scope>
    <source>
        <strain evidence="1">412137</strain>
    </source>
</reference>
<dbReference type="AlphaFoldDB" id="A0A5V6RMI2"/>